<comment type="caution">
    <text evidence="4">The sequence shown here is derived from an EMBL/GenBank/DDBJ whole genome shotgun (WGS) entry which is preliminary data.</text>
</comment>
<reference evidence="4 5" key="1">
    <citation type="submission" date="2020-04" db="EMBL/GenBank/DDBJ databases">
        <title>Perkinsus olseni comparative genomics.</title>
        <authorList>
            <person name="Bogema D.R."/>
        </authorList>
    </citation>
    <scope>NUCLEOTIDE SEQUENCE [LARGE SCALE GENOMIC DNA]</scope>
    <source>
        <strain evidence="4 5">ATCC PRA-207</strain>
    </source>
</reference>
<dbReference type="PANTHER" id="PTHR19211">
    <property type="entry name" value="ATP-BINDING TRANSPORT PROTEIN-RELATED"/>
    <property type="match status" value="1"/>
</dbReference>
<sequence>MSCIDSLAKAINNYNGGLVLVSHDFRLISQVAKEIWVVDHGVKRWDGSIEDYKKSLTKQVLRSGHRKRAPQVAKTVVAKNSSALPSRRRRSSSSRMGSTSSTTADTRDWTLARESTEMARLRRKYQSLEKAYKALEDENDTVKEQL</sequence>
<evidence type="ECO:0000256" key="2">
    <source>
        <dbReference type="SAM" id="Coils"/>
    </source>
</evidence>
<keyword evidence="1" id="KW-0677">Repeat</keyword>
<dbReference type="PANTHER" id="PTHR19211:SF15">
    <property type="entry name" value="ATP-BINDING CASSETTE SUB-FAMILY F MEMBER 2"/>
    <property type="match status" value="1"/>
</dbReference>
<evidence type="ECO:0008006" key="6">
    <source>
        <dbReference type="Google" id="ProtNLM"/>
    </source>
</evidence>
<evidence type="ECO:0000313" key="4">
    <source>
        <dbReference type="EMBL" id="KAF4703164.1"/>
    </source>
</evidence>
<name>A0A7J6Q3R5_PEROL</name>
<dbReference type="Proteomes" id="UP000553632">
    <property type="component" value="Unassembled WGS sequence"/>
</dbReference>
<dbReference type="Gene3D" id="3.40.50.300">
    <property type="entry name" value="P-loop containing nucleotide triphosphate hydrolases"/>
    <property type="match status" value="1"/>
</dbReference>
<gene>
    <name evidence="4" type="ORF">FOZ63_005746</name>
</gene>
<evidence type="ECO:0000256" key="3">
    <source>
        <dbReference type="SAM" id="MobiDB-lite"/>
    </source>
</evidence>
<dbReference type="AlphaFoldDB" id="A0A7J6Q3R5"/>
<feature type="coiled-coil region" evidence="2">
    <location>
        <begin position="111"/>
        <end position="145"/>
    </location>
</feature>
<proteinExistence type="predicted"/>
<dbReference type="GO" id="GO:0005524">
    <property type="term" value="F:ATP binding"/>
    <property type="evidence" value="ECO:0007669"/>
    <property type="project" value="TreeGrafter"/>
</dbReference>
<protein>
    <recommendedName>
        <fullName evidence="6">ATP-binding cassette sub- F member 1</fullName>
    </recommendedName>
</protein>
<organism evidence="4 5">
    <name type="scientific">Perkinsus olseni</name>
    <name type="common">Perkinsus atlanticus</name>
    <dbReference type="NCBI Taxonomy" id="32597"/>
    <lineage>
        <taxon>Eukaryota</taxon>
        <taxon>Sar</taxon>
        <taxon>Alveolata</taxon>
        <taxon>Perkinsozoa</taxon>
        <taxon>Perkinsea</taxon>
        <taxon>Perkinsida</taxon>
        <taxon>Perkinsidae</taxon>
        <taxon>Perkinsus</taxon>
    </lineage>
</organism>
<keyword evidence="5" id="KW-1185">Reference proteome</keyword>
<evidence type="ECO:0000313" key="5">
    <source>
        <dbReference type="Proteomes" id="UP000553632"/>
    </source>
</evidence>
<feature type="region of interest" description="Disordered" evidence="3">
    <location>
        <begin position="61"/>
        <end position="111"/>
    </location>
</feature>
<dbReference type="InterPro" id="IPR050611">
    <property type="entry name" value="ABCF"/>
</dbReference>
<evidence type="ECO:0000256" key="1">
    <source>
        <dbReference type="ARBA" id="ARBA00022737"/>
    </source>
</evidence>
<accession>A0A7J6Q3R5</accession>
<dbReference type="EMBL" id="JABANO010035640">
    <property type="protein sequence ID" value="KAF4703164.1"/>
    <property type="molecule type" value="Genomic_DNA"/>
</dbReference>
<dbReference type="InterPro" id="IPR027417">
    <property type="entry name" value="P-loop_NTPase"/>
</dbReference>
<keyword evidence="2" id="KW-0175">Coiled coil</keyword>